<geneLocation type="plasmid" evidence="1 2">
    <name>pBN3</name>
</geneLocation>
<evidence type="ECO:0000313" key="1">
    <source>
        <dbReference type="EMBL" id="ASW04111.1"/>
    </source>
</evidence>
<dbReference type="EMBL" id="CP022993">
    <property type="protein sequence ID" value="ASW04111.1"/>
    <property type="molecule type" value="Genomic_DNA"/>
</dbReference>
<keyword evidence="2" id="KW-1185">Reference proteome</keyword>
<dbReference type="RefSeq" id="WP_095423812.1">
    <property type="nucleotide sequence ID" value="NZ_CP022993.1"/>
</dbReference>
<dbReference type="Proteomes" id="UP000215158">
    <property type="component" value="Plasmid pBN3"/>
</dbReference>
<gene>
    <name evidence="1" type="ORF">CJU94_38755</name>
</gene>
<organism evidence="1 2">
    <name type="scientific">Paraburkholderia aromaticivorans</name>
    <dbReference type="NCBI Taxonomy" id="2026199"/>
    <lineage>
        <taxon>Bacteria</taxon>
        <taxon>Pseudomonadati</taxon>
        <taxon>Pseudomonadota</taxon>
        <taxon>Betaproteobacteria</taxon>
        <taxon>Burkholderiales</taxon>
        <taxon>Burkholderiaceae</taxon>
        <taxon>Paraburkholderia</taxon>
    </lineage>
</organism>
<sequence>MSSAHYETLLSQVGDAVRAIRQKHPDQPMGADLNNDQLVEARRAQIAIMRAQAHEAGVLAQRNLEVGEVELARLLSEWNEQMSYAADEQARYMASSEFKQWLADRKEWLGVPAVAGQ</sequence>
<keyword evidence="1" id="KW-0614">Plasmid</keyword>
<reference evidence="1 2" key="1">
    <citation type="submission" date="2017-08" db="EMBL/GenBank/DDBJ databases">
        <title>Identification and genetic characteristics of simultaneous BTEX- and naphthalene-degrading Paraburkholderia sp. BN5 isolated from petroleum-contaminated soil.</title>
        <authorList>
            <person name="Lee Y."/>
            <person name="Jeon C.O."/>
        </authorList>
    </citation>
    <scope>NUCLEOTIDE SEQUENCE [LARGE SCALE GENOMIC DNA]</scope>
    <source>
        <strain evidence="1 2">BN5</strain>
        <plasmid evidence="1 2">pBN3</plasmid>
    </source>
</reference>
<name>A0A248VYJ2_9BURK</name>
<dbReference type="AlphaFoldDB" id="A0A248VYJ2"/>
<accession>A0A248VYJ2</accession>
<evidence type="ECO:0000313" key="2">
    <source>
        <dbReference type="Proteomes" id="UP000215158"/>
    </source>
</evidence>
<protein>
    <submittedName>
        <fullName evidence="1">Uncharacterized protein</fullName>
    </submittedName>
</protein>
<dbReference type="KEGG" id="parb:CJU94_38755"/>
<dbReference type="OrthoDB" id="9863791at2"/>
<proteinExistence type="predicted"/>